<dbReference type="InterPro" id="IPR051429">
    <property type="entry name" value="Encapsulin_nc"/>
</dbReference>
<gene>
    <name evidence="4" type="ORF">AB870_22250</name>
</gene>
<accession>A0A0H3WZX5</accession>
<organism evidence="4 5">
    <name type="scientific">Pandoraea faecigallinarum</name>
    <dbReference type="NCBI Taxonomy" id="656179"/>
    <lineage>
        <taxon>Bacteria</taxon>
        <taxon>Pseudomonadati</taxon>
        <taxon>Pseudomonadota</taxon>
        <taxon>Betaproteobacteria</taxon>
        <taxon>Burkholderiales</taxon>
        <taxon>Burkholderiaceae</taxon>
        <taxon>Pandoraea</taxon>
    </lineage>
</organism>
<dbReference type="PANTHER" id="PTHR37165:SF1">
    <property type="entry name" value="TYPE 1 ENCAPSULIN SHELL PROTEIN"/>
    <property type="match status" value="1"/>
</dbReference>
<dbReference type="OrthoDB" id="2922at2"/>
<evidence type="ECO:0000256" key="1">
    <source>
        <dbReference type="ARBA" id="ARBA00033738"/>
    </source>
</evidence>
<evidence type="ECO:0000313" key="4">
    <source>
        <dbReference type="EMBL" id="AKM32248.1"/>
    </source>
</evidence>
<dbReference type="EMBL" id="CP011807">
    <property type="protein sequence ID" value="AKM32248.1"/>
    <property type="molecule type" value="Genomic_DNA"/>
</dbReference>
<dbReference type="InterPro" id="IPR007544">
    <property type="entry name" value="ENCAP"/>
</dbReference>
<dbReference type="STRING" id="656179.AB870_22250"/>
<evidence type="ECO:0000313" key="5">
    <source>
        <dbReference type="Proteomes" id="UP000035651"/>
    </source>
</evidence>
<dbReference type="Gene3D" id="3.30.2400.30">
    <property type="match status" value="1"/>
</dbReference>
<protein>
    <submittedName>
        <fullName evidence="4">Bacteriocin</fullName>
    </submittedName>
</protein>
<comment type="similarity">
    <text evidence="2">Belongs to the encapsulin family. Family 1 subfamily.</text>
</comment>
<dbReference type="PATRIC" id="fig|656179.3.peg.4754"/>
<evidence type="ECO:0000256" key="3">
    <source>
        <dbReference type="ARBA" id="ARBA00033787"/>
    </source>
</evidence>
<keyword evidence="3" id="KW-1284">Encapsulin nanocompartment</keyword>
<sequence length="276" mass="29497">MNNLHRELAPISSAAWAQIEEEVARTFKRTVAGRRVVDVKGPGGLALAGVGTGHQKAIDAPLDGVSARQREVLPLVVLRVPFELSREAIDDVERGANDSDWQPAKDAAIKLAYAEDRAIFDGYEAARITGVREGTSNPVLPLPQNIADYPTVIAKALEQLRLEGVDGPYSVLLGADAYTAVAEANDQGYPILEHIGHIVSGEIIWAPAIDGGCIVSTRGGDYEMHIGQDVSIGYLDHTATTVRLYLEETFTFLMLTAEAGVSVGSAKPVGAKKKSK</sequence>
<keyword evidence="5" id="KW-1185">Reference proteome</keyword>
<dbReference type="RefSeq" id="WP_047907989.1">
    <property type="nucleotide sequence ID" value="NZ_CP011807.3"/>
</dbReference>
<dbReference type="Gene3D" id="3.30.2320.10">
    <property type="entry name" value="hypothetical protein PF0899 domain"/>
    <property type="match status" value="1"/>
</dbReference>
<comment type="subcellular location">
    <subcellularLocation>
        <location evidence="1">Encapsulin nanocompartment</location>
    </subcellularLocation>
</comment>
<proteinExistence type="inferred from homology"/>
<dbReference type="NCBIfam" id="NF041155">
    <property type="entry name" value="encap_f1"/>
    <property type="match status" value="1"/>
</dbReference>
<reference evidence="4" key="1">
    <citation type="submission" date="2016-06" db="EMBL/GenBank/DDBJ databases">
        <title>Complete Genome Sequence of Pandoraea faecigallinarum DSM-23572.</title>
        <authorList>
            <person name="Yong D."/>
            <person name="Ee R."/>
            <person name="Lim Y.-L."/>
            <person name="Yin W.-F."/>
            <person name="Chan K.-G."/>
        </authorList>
    </citation>
    <scope>NUCLEOTIDE SEQUENCE</scope>
    <source>
        <strain evidence="4">DSM 23572</strain>
    </source>
</reference>
<dbReference type="Proteomes" id="UP000035651">
    <property type="component" value="Chromosome"/>
</dbReference>
<dbReference type="PANTHER" id="PTHR37165">
    <property type="entry name" value="PEPTIDASE U56 FAMILY"/>
    <property type="match status" value="1"/>
</dbReference>
<dbReference type="PIRSF" id="PIRSF019254">
    <property type="entry name" value="CFP29"/>
    <property type="match status" value="1"/>
</dbReference>
<dbReference type="GO" id="GO:0140737">
    <property type="term" value="C:encapsulin nanocompartment"/>
    <property type="evidence" value="ECO:0007669"/>
    <property type="project" value="UniProtKB-SubCell"/>
</dbReference>
<name>A0A0H3WZX5_9BURK</name>
<dbReference type="AlphaFoldDB" id="A0A0H3WZX5"/>
<dbReference type="KEGG" id="pfg:AB870_22250"/>
<dbReference type="Pfam" id="PF04454">
    <property type="entry name" value="Linocin_M18"/>
    <property type="match status" value="1"/>
</dbReference>
<evidence type="ECO:0000256" key="2">
    <source>
        <dbReference type="ARBA" id="ARBA00033743"/>
    </source>
</evidence>